<keyword evidence="8" id="KW-1185">Reference proteome</keyword>
<name>A0A7J6WSR8_THATH</name>
<keyword evidence="5 6" id="KW-0472">Membrane</keyword>
<feature type="transmembrane region" description="Helical" evidence="6">
    <location>
        <begin position="12"/>
        <end position="36"/>
    </location>
</feature>
<dbReference type="AlphaFoldDB" id="A0A7J6WSR8"/>
<dbReference type="InterPro" id="IPR002528">
    <property type="entry name" value="MATE_fam"/>
</dbReference>
<dbReference type="GO" id="GO:0042910">
    <property type="term" value="F:xenobiotic transmembrane transporter activity"/>
    <property type="evidence" value="ECO:0007669"/>
    <property type="project" value="InterPro"/>
</dbReference>
<dbReference type="OrthoDB" id="2126698at2759"/>
<dbReference type="NCBIfam" id="TIGR00797">
    <property type="entry name" value="matE"/>
    <property type="match status" value="1"/>
</dbReference>
<keyword evidence="4 6" id="KW-1133">Transmembrane helix</keyword>
<dbReference type="Proteomes" id="UP000554482">
    <property type="component" value="Unassembled WGS sequence"/>
</dbReference>
<dbReference type="Pfam" id="PF01554">
    <property type="entry name" value="MatE"/>
    <property type="match status" value="2"/>
</dbReference>
<evidence type="ECO:0000256" key="5">
    <source>
        <dbReference type="ARBA" id="ARBA00023136"/>
    </source>
</evidence>
<feature type="transmembrane region" description="Helical" evidence="6">
    <location>
        <begin position="355"/>
        <end position="375"/>
    </location>
</feature>
<reference evidence="7 8" key="1">
    <citation type="submission" date="2020-06" db="EMBL/GenBank/DDBJ databases">
        <title>Transcriptomic and genomic resources for Thalictrum thalictroides and T. hernandezii: Facilitating candidate gene discovery in an emerging model plant lineage.</title>
        <authorList>
            <person name="Arias T."/>
            <person name="Riano-Pachon D.M."/>
            <person name="Di Stilio V.S."/>
        </authorList>
    </citation>
    <scope>NUCLEOTIDE SEQUENCE [LARGE SCALE GENOMIC DNA]</scope>
    <source>
        <strain evidence="8">cv. WT478/WT964</strain>
        <tissue evidence="7">Leaves</tissue>
    </source>
</reference>
<keyword evidence="3 6" id="KW-0812">Transmembrane</keyword>
<evidence type="ECO:0000313" key="7">
    <source>
        <dbReference type="EMBL" id="KAF5200429.1"/>
    </source>
</evidence>
<evidence type="ECO:0000313" key="8">
    <source>
        <dbReference type="Proteomes" id="UP000554482"/>
    </source>
</evidence>
<evidence type="ECO:0000256" key="3">
    <source>
        <dbReference type="ARBA" id="ARBA00022692"/>
    </source>
</evidence>
<evidence type="ECO:0000256" key="4">
    <source>
        <dbReference type="ARBA" id="ARBA00022989"/>
    </source>
</evidence>
<dbReference type="CDD" id="cd13132">
    <property type="entry name" value="MATE_eukaryotic"/>
    <property type="match status" value="1"/>
</dbReference>
<proteinExistence type="inferred from homology"/>
<comment type="similarity">
    <text evidence="2">Belongs to the multi antimicrobial extrusion (MATE) (TC 2.A.66.1) family.</text>
</comment>
<comment type="subcellular location">
    <subcellularLocation>
        <location evidence="1">Membrane</location>
        <topology evidence="1">Multi-pass membrane protein</topology>
    </subcellularLocation>
</comment>
<dbReference type="PANTHER" id="PTHR11206">
    <property type="entry name" value="MULTIDRUG RESISTANCE PROTEIN"/>
    <property type="match status" value="1"/>
</dbReference>
<dbReference type="GO" id="GO:0015297">
    <property type="term" value="F:antiporter activity"/>
    <property type="evidence" value="ECO:0007669"/>
    <property type="project" value="InterPro"/>
</dbReference>
<feature type="transmembrane region" description="Helical" evidence="6">
    <location>
        <begin position="282"/>
        <end position="302"/>
    </location>
</feature>
<feature type="transmembrane region" description="Helical" evidence="6">
    <location>
        <begin position="381"/>
        <end position="402"/>
    </location>
</feature>
<dbReference type="GO" id="GO:0016020">
    <property type="term" value="C:membrane"/>
    <property type="evidence" value="ECO:0007669"/>
    <property type="project" value="UniProtKB-SubCell"/>
</dbReference>
<protein>
    <submittedName>
        <fullName evidence="7">Detoxification-like protein</fullName>
    </submittedName>
</protein>
<sequence>MMFMGRLGKEVLAGGSLAIGFANITGYSVLSGLSMGMEAISSQAFGAKQWHLISQSLQRTITILLFICIPISLLWLNVQPILVHSGQNPFITSIASIYLIFSLPDLLFQAILNPLKIYLRSQNITQPLMHSTLFALIFHAPINYILVYHLKLGIRGVAIAGSLTNLNLLLALLVYLYFSQAHKNSWQSWSMECFREWKPILKLAIPSCVSVCLEWWWYELMIVFAGLLSTNATESVATMGILIQTTSLIYIFPSSMSQAVSTRVGNELGANRPDRARTSSHIAVVSAVLTGIVAMIFAMTVRNLWGRAFTTDDAIISMTAMALPVVGLCELGNCPQTTGCGVLRGSARPSLGAHINLASFYGVGLPVALIMGFTFHLGLLGLWMGLLAAQVTCAAVMAFILSKTDWTEEARRAKELTGANMEASTRAQPNKTPFLEACEGI</sequence>
<feature type="transmembrane region" description="Helical" evidence="6">
    <location>
        <begin position="133"/>
        <end position="150"/>
    </location>
</feature>
<dbReference type="EMBL" id="JABWDY010010754">
    <property type="protein sequence ID" value="KAF5200429.1"/>
    <property type="molecule type" value="Genomic_DNA"/>
</dbReference>
<comment type="caution">
    <text evidence="7">The sequence shown here is derived from an EMBL/GenBank/DDBJ whole genome shotgun (WGS) entry which is preliminary data.</text>
</comment>
<dbReference type="InterPro" id="IPR045069">
    <property type="entry name" value="MATE_euk"/>
</dbReference>
<evidence type="ECO:0000256" key="1">
    <source>
        <dbReference type="ARBA" id="ARBA00004141"/>
    </source>
</evidence>
<organism evidence="7 8">
    <name type="scientific">Thalictrum thalictroides</name>
    <name type="common">Rue-anemone</name>
    <name type="synonym">Anemone thalictroides</name>
    <dbReference type="NCBI Taxonomy" id="46969"/>
    <lineage>
        <taxon>Eukaryota</taxon>
        <taxon>Viridiplantae</taxon>
        <taxon>Streptophyta</taxon>
        <taxon>Embryophyta</taxon>
        <taxon>Tracheophyta</taxon>
        <taxon>Spermatophyta</taxon>
        <taxon>Magnoliopsida</taxon>
        <taxon>Ranunculales</taxon>
        <taxon>Ranunculaceae</taxon>
        <taxon>Thalictroideae</taxon>
        <taxon>Thalictrum</taxon>
    </lineage>
</organism>
<gene>
    <name evidence="7" type="ORF">FRX31_009980</name>
</gene>
<evidence type="ECO:0000256" key="6">
    <source>
        <dbReference type="SAM" id="Phobius"/>
    </source>
</evidence>
<evidence type="ECO:0000256" key="2">
    <source>
        <dbReference type="ARBA" id="ARBA00010199"/>
    </source>
</evidence>
<dbReference type="GO" id="GO:1990961">
    <property type="term" value="P:xenobiotic detoxification by transmembrane export across the plasma membrane"/>
    <property type="evidence" value="ECO:0007669"/>
    <property type="project" value="InterPro"/>
</dbReference>
<feature type="transmembrane region" description="Helical" evidence="6">
    <location>
        <begin position="90"/>
        <end position="112"/>
    </location>
</feature>
<accession>A0A7J6WSR8</accession>
<feature type="transmembrane region" description="Helical" evidence="6">
    <location>
        <begin position="156"/>
        <end position="178"/>
    </location>
</feature>
<feature type="transmembrane region" description="Helical" evidence="6">
    <location>
        <begin position="314"/>
        <end position="334"/>
    </location>
</feature>
<feature type="transmembrane region" description="Helical" evidence="6">
    <location>
        <begin position="57"/>
        <end position="78"/>
    </location>
</feature>